<dbReference type="GO" id="GO:0005813">
    <property type="term" value="C:centrosome"/>
    <property type="evidence" value="ECO:0007669"/>
    <property type="project" value="TreeGrafter"/>
</dbReference>
<gene>
    <name evidence="3" type="ORF">PACLA_8A088915</name>
</gene>
<feature type="compositionally biased region" description="Basic residues" evidence="2">
    <location>
        <begin position="11"/>
        <end position="20"/>
    </location>
</feature>
<feature type="non-terminal residue" evidence="3">
    <location>
        <position position="1"/>
    </location>
</feature>
<evidence type="ECO:0000256" key="2">
    <source>
        <dbReference type="SAM" id="MobiDB-lite"/>
    </source>
</evidence>
<keyword evidence="4" id="KW-1185">Reference proteome</keyword>
<evidence type="ECO:0000256" key="1">
    <source>
        <dbReference type="SAM" id="Coils"/>
    </source>
</evidence>
<protein>
    <submittedName>
        <fullName evidence="3">Uncharacterized protein</fullName>
    </submittedName>
</protein>
<accession>A0A6S7HN10</accession>
<evidence type="ECO:0000313" key="4">
    <source>
        <dbReference type="Proteomes" id="UP001152795"/>
    </source>
</evidence>
<dbReference type="PANTHER" id="PTHR14817:SF2">
    <property type="entry name" value="COILED-COIL DOMAIN-CONTAINING PROTEIN 15"/>
    <property type="match status" value="1"/>
</dbReference>
<keyword evidence="1" id="KW-0175">Coiled coil</keyword>
<proteinExistence type="predicted"/>
<dbReference type="EMBL" id="CACRXK020005303">
    <property type="protein sequence ID" value="CAB4005749.1"/>
    <property type="molecule type" value="Genomic_DNA"/>
</dbReference>
<reference evidence="3" key="1">
    <citation type="submission" date="2020-04" db="EMBL/GenBank/DDBJ databases">
        <authorList>
            <person name="Alioto T."/>
            <person name="Alioto T."/>
            <person name="Gomez Garrido J."/>
        </authorList>
    </citation>
    <scope>NUCLEOTIDE SEQUENCE</scope>
    <source>
        <strain evidence="3">A484AB</strain>
    </source>
</reference>
<dbReference type="AlphaFoldDB" id="A0A6S7HN10"/>
<organism evidence="3 4">
    <name type="scientific">Paramuricea clavata</name>
    <name type="common">Red gorgonian</name>
    <name type="synonym">Violescent sea-whip</name>
    <dbReference type="NCBI Taxonomy" id="317549"/>
    <lineage>
        <taxon>Eukaryota</taxon>
        <taxon>Metazoa</taxon>
        <taxon>Cnidaria</taxon>
        <taxon>Anthozoa</taxon>
        <taxon>Octocorallia</taxon>
        <taxon>Malacalcyonacea</taxon>
        <taxon>Plexauridae</taxon>
        <taxon>Paramuricea</taxon>
    </lineage>
</organism>
<dbReference type="InterPro" id="IPR037693">
    <property type="entry name" value="CCDC15"/>
</dbReference>
<evidence type="ECO:0000313" key="3">
    <source>
        <dbReference type="EMBL" id="CAB4005749.1"/>
    </source>
</evidence>
<feature type="region of interest" description="Disordered" evidence="2">
    <location>
        <begin position="1"/>
        <end position="24"/>
    </location>
</feature>
<name>A0A6S7HN10_PARCT</name>
<dbReference type="OrthoDB" id="10007210at2759"/>
<dbReference type="Proteomes" id="UP001152795">
    <property type="component" value="Unassembled WGS sequence"/>
</dbReference>
<sequence length="282" mass="33009">GEASNEAVTHVAKKPRHWKLPSKSQECREINSTLQDECREIADEVKDMSMHEHVSANKPHVLTGAVTCGHELHQDKVPKQPEHSKTSENVVQPEIIEPIRYKVTEDLLRPGRIKEQSKKQEQKQLAVYRRLFMDIEREQVRENLRMKEHRKRMTKLKNKQETKRKEVEYEIDEIIEERNQVTQQKTVLEKKLSEDNYNSEILKEHKKVQKEKELERYVHALRATLKEKLVKRKLHVPALCSCGPTIFDTNPETCANNCIFYKNHKGYAKALSSILSTSDLDL</sequence>
<comment type="caution">
    <text evidence="3">The sequence shown here is derived from an EMBL/GenBank/DDBJ whole genome shotgun (WGS) entry which is preliminary data.</text>
</comment>
<dbReference type="PANTHER" id="PTHR14817">
    <property type="entry name" value="COILED-COIL DOMAIN-CONTAINING PROTEIN 15"/>
    <property type="match status" value="1"/>
</dbReference>
<feature type="coiled-coil region" evidence="1">
    <location>
        <begin position="118"/>
        <end position="191"/>
    </location>
</feature>